<proteinExistence type="predicted"/>
<reference evidence="2 3" key="1">
    <citation type="submission" date="2013-11" db="EMBL/GenBank/DDBJ databases">
        <title>The Genome Sequence of Phytophthora parasitica P1569.</title>
        <authorList>
            <consortium name="The Broad Institute Genomics Platform"/>
            <person name="Russ C."/>
            <person name="Tyler B."/>
            <person name="Panabieres F."/>
            <person name="Shan W."/>
            <person name="Tripathy S."/>
            <person name="Grunwald N."/>
            <person name="Machado M."/>
            <person name="Johnson C.S."/>
            <person name="Arredondo F."/>
            <person name="Hong C."/>
            <person name="Coffey M."/>
            <person name="Young S.K."/>
            <person name="Zeng Q."/>
            <person name="Gargeya S."/>
            <person name="Fitzgerald M."/>
            <person name="Abouelleil A."/>
            <person name="Alvarado L."/>
            <person name="Chapman S.B."/>
            <person name="Gainer-Dewar J."/>
            <person name="Goldberg J."/>
            <person name="Griggs A."/>
            <person name="Gujja S."/>
            <person name="Hansen M."/>
            <person name="Howarth C."/>
            <person name="Imamovic A."/>
            <person name="Ireland A."/>
            <person name="Larimer J."/>
            <person name="McCowan C."/>
            <person name="Murphy C."/>
            <person name="Pearson M."/>
            <person name="Poon T.W."/>
            <person name="Priest M."/>
            <person name="Roberts A."/>
            <person name="Saif S."/>
            <person name="Shea T."/>
            <person name="Sykes S."/>
            <person name="Wortman J."/>
            <person name="Nusbaum C."/>
            <person name="Birren B."/>
        </authorList>
    </citation>
    <scope>NUCLEOTIDE SEQUENCE [LARGE SCALE GENOMIC DNA]</scope>
    <source>
        <strain evidence="2 3">P1569</strain>
    </source>
</reference>
<evidence type="ECO:0000313" key="2">
    <source>
        <dbReference type="EMBL" id="ETI57218.1"/>
    </source>
</evidence>
<dbReference type="Proteomes" id="UP000018721">
    <property type="component" value="Unassembled WGS sequence"/>
</dbReference>
<gene>
    <name evidence="2" type="ORF">F443_00445</name>
</gene>
<comment type="caution">
    <text evidence="2">The sequence shown here is derived from an EMBL/GenBank/DDBJ whole genome shotgun (WGS) entry which is preliminary data.</text>
</comment>
<name>V9G278_PHYNI</name>
<accession>V9G278</accession>
<feature type="compositionally biased region" description="Polar residues" evidence="1">
    <location>
        <begin position="14"/>
        <end position="30"/>
    </location>
</feature>
<dbReference type="AlphaFoldDB" id="V9G278"/>
<dbReference type="EMBL" id="ANIZ01000076">
    <property type="protein sequence ID" value="ETI57218.1"/>
    <property type="molecule type" value="Genomic_DNA"/>
</dbReference>
<keyword evidence="3" id="KW-1185">Reference proteome</keyword>
<feature type="region of interest" description="Disordered" evidence="1">
    <location>
        <begin position="14"/>
        <end position="37"/>
    </location>
</feature>
<evidence type="ECO:0000313" key="3">
    <source>
        <dbReference type="Proteomes" id="UP000018721"/>
    </source>
</evidence>
<dbReference type="OrthoDB" id="95915at2759"/>
<evidence type="ECO:0000256" key="1">
    <source>
        <dbReference type="SAM" id="MobiDB-lite"/>
    </source>
</evidence>
<protein>
    <submittedName>
        <fullName evidence="2">Uncharacterized protein</fullName>
    </submittedName>
</protein>
<dbReference type="eggNOG" id="ENOG502T1QB">
    <property type="taxonomic scope" value="Eukaryota"/>
</dbReference>
<sequence length="127" mass="14254">MAPSLTSDALNAIVSNEESMQSRSPPSSCGSDDDRQEETEYLEVADTVLNDDNWIWLRDLLDAVCDVSVRSQAKVFFARLFKAQDAARMEATLTEMENWRSGLNESEHELARALFLLGYDKSMSLGK</sequence>
<dbReference type="HOGENOM" id="CLU_158301_0_0_1"/>
<organism evidence="2 3">
    <name type="scientific">Phytophthora nicotianae P1569</name>
    <dbReference type="NCBI Taxonomy" id="1317065"/>
    <lineage>
        <taxon>Eukaryota</taxon>
        <taxon>Sar</taxon>
        <taxon>Stramenopiles</taxon>
        <taxon>Oomycota</taxon>
        <taxon>Peronosporomycetes</taxon>
        <taxon>Peronosporales</taxon>
        <taxon>Peronosporaceae</taxon>
        <taxon>Phytophthora</taxon>
    </lineage>
</organism>